<dbReference type="Proteomes" id="UP000187455">
    <property type="component" value="Unassembled WGS sequence"/>
</dbReference>
<dbReference type="PRINTS" id="PR00404">
    <property type="entry name" value="MADSDOMAIN"/>
</dbReference>
<proteinExistence type="predicted"/>
<dbReference type="OrthoDB" id="2284405at2759"/>
<gene>
    <name evidence="8" type="ORF">AYI68_g3764</name>
</gene>
<feature type="compositionally biased region" description="Polar residues" evidence="6">
    <location>
        <begin position="241"/>
        <end position="264"/>
    </location>
</feature>
<feature type="region of interest" description="Disordered" evidence="6">
    <location>
        <begin position="1"/>
        <end position="95"/>
    </location>
</feature>
<dbReference type="CDD" id="cd00266">
    <property type="entry name" value="MADS_SRF_like"/>
    <property type="match status" value="1"/>
</dbReference>
<dbReference type="AlphaFoldDB" id="A0A1R0GYZ4"/>
<dbReference type="FunFam" id="3.40.1810.10:FF:000002">
    <property type="entry name" value="Serum response factor b"/>
    <property type="match status" value="1"/>
</dbReference>
<comment type="subcellular location">
    <subcellularLocation>
        <location evidence="1">Nucleus</location>
    </subcellularLocation>
</comment>
<evidence type="ECO:0000256" key="5">
    <source>
        <dbReference type="ARBA" id="ARBA00023242"/>
    </source>
</evidence>
<evidence type="ECO:0000256" key="2">
    <source>
        <dbReference type="ARBA" id="ARBA00023015"/>
    </source>
</evidence>
<dbReference type="GO" id="GO:0000987">
    <property type="term" value="F:cis-regulatory region sequence-specific DNA binding"/>
    <property type="evidence" value="ECO:0007669"/>
    <property type="project" value="InterPro"/>
</dbReference>
<dbReference type="PANTHER" id="PTHR48019">
    <property type="entry name" value="SERUM RESPONSE FACTOR HOMOLOG"/>
    <property type="match status" value="1"/>
</dbReference>
<feature type="compositionally biased region" description="Polar residues" evidence="6">
    <location>
        <begin position="15"/>
        <end position="33"/>
    </location>
</feature>
<feature type="compositionally biased region" description="Low complexity" evidence="6">
    <location>
        <begin position="44"/>
        <end position="56"/>
    </location>
</feature>
<keyword evidence="2" id="KW-0805">Transcription regulation</keyword>
<evidence type="ECO:0000256" key="4">
    <source>
        <dbReference type="ARBA" id="ARBA00023163"/>
    </source>
</evidence>
<feature type="compositionally biased region" description="Polar residues" evidence="6">
    <location>
        <begin position="348"/>
        <end position="357"/>
    </location>
</feature>
<keyword evidence="5" id="KW-0539">Nucleus</keyword>
<dbReference type="STRING" id="133383.A0A1R0GYZ4"/>
<feature type="compositionally biased region" description="Low complexity" evidence="6">
    <location>
        <begin position="179"/>
        <end position="198"/>
    </location>
</feature>
<dbReference type="GO" id="GO:0005634">
    <property type="term" value="C:nucleus"/>
    <property type="evidence" value="ECO:0007669"/>
    <property type="project" value="UniProtKB-SubCell"/>
</dbReference>
<dbReference type="EMBL" id="LSSL01001896">
    <property type="protein sequence ID" value="OLY82121.1"/>
    <property type="molecule type" value="Genomic_DNA"/>
</dbReference>
<dbReference type="PROSITE" id="PS00350">
    <property type="entry name" value="MADS_BOX_1"/>
    <property type="match status" value="1"/>
</dbReference>
<dbReference type="GO" id="GO:0045944">
    <property type="term" value="P:positive regulation of transcription by RNA polymerase II"/>
    <property type="evidence" value="ECO:0007669"/>
    <property type="project" value="InterPro"/>
</dbReference>
<feature type="compositionally biased region" description="Low complexity" evidence="6">
    <location>
        <begin position="374"/>
        <end position="387"/>
    </location>
</feature>
<dbReference type="GO" id="GO:0000981">
    <property type="term" value="F:DNA-binding transcription factor activity, RNA polymerase II-specific"/>
    <property type="evidence" value="ECO:0007669"/>
    <property type="project" value="InterPro"/>
</dbReference>
<feature type="compositionally biased region" description="Low complexity" evidence="6">
    <location>
        <begin position="270"/>
        <end position="286"/>
    </location>
</feature>
<dbReference type="InterPro" id="IPR036879">
    <property type="entry name" value="TF_MADSbox_sf"/>
</dbReference>
<keyword evidence="3" id="KW-0238">DNA-binding</keyword>
<dbReference type="InterPro" id="IPR033897">
    <property type="entry name" value="SRF-like_MADS-box"/>
</dbReference>
<evidence type="ECO:0000313" key="9">
    <source>
        <dbReference type="Proteomes" id="UP000187455"/>
    </source>
</evidence>
<dbReference type="Pfam" id="PF00319">
    <property type="entry name" value="SRF-TF"/>
    <property type="match status" value="1"/>
</dbReference>
<evidence type="ECO:0000256" key="3">
    <source>
        <dbReference type="ARBA" id="ARBA00023125"/>
    </source>
</evidence>
<evidence type="ECO:0000256" key="1">
    <source>
        <dbReference type="ARBA" id="ARBA00004123"/>
    </source>
</evidence>
<dbReference type="InterPro" id="IPR050142">
    <property type="entry name" value="MADS-box/MEF2_TF"/>
</dbReference>
<feature type="compositionally biased region" description="Polar residues" evidence="6">
    <location>
        <begin position="418"/>
        <end position="428"/>
    </location>
</feature>
<protein>
    <submittedName>
        <fullName evidence="8">Transcription factor of morphogenesis MCM1</fullName>
    </submittedName>
</protein>
<comment type="caution">
    <text evidence="8">The sequence shown here is derived from an EMBL/GenBank/DDBJ whole genome shotgun (WGS) entry which is preliminary data.</text>
</comment>
<feature type="compositionally biased region" description="Low complexity" evidence="6">
    <location>
        <begin position="337"/>
        <end position="347"/>
    </location>
</feature>
<evidence type="ECO:0000313" key="8">
    <source>
        <dbReference type="EMBL" id="OLY82121.1"/>
    </source>
</evidence>
<dbReference type="InterPro" id="IPR002100">
    <property type="entry name" value="TF_MADSbox"/>
</dbReference>
<feature type="region of interest" description="Disordered" evidence="6">
    <location>
        <begin position="177"/>
        <end position="428"/>
    </location>
</feature>
<dbReference type="SMART" id="SM00432">
    <property type="entry name" value="MADS"/>
    <property type="match status" value="1"/>
</dbReference>
<keyword evidence="4" id="KW-0804">Transcription</keyword>
<feature type="domain" description="MADS-box" evidence="7">
    <location>
        <begin position="93"/>
        <end position="153"/>
    </location>
</feature>
<keyword evidence="9" id="KW-1185">Reference proteome</keyword>
<feature type="compositionally biased region" description="Low complexity" evidence="6">
    <location>
        <begin position="315"/>
        <end position="328"/>
    </location>
</feature>
<organism evidence="8 9">
    <name type="scientific">Smittium mucronatum</name>
    <dbReference type="NCBI Taxonomy" id="133383"/>
    <lineage>
        <taxon>Eukaryota</taxon>
        <taxon>Fungi</taxon>
        <taxon>Fungi incertae sedis</taxon>
        <taxon>Zoopagomycota</taxon>
        <taxon>Kickxellomycotina</taxon>
        <taxon>Harpellomycetes</taxon>
        <taxon>Harpellales</taxon>
        <taxon>Legeriomycetaceae</taxon>
        <taxon>Smittium</taxon>
    </lineage>
</organism>
<feature type="compositionally biased region" description="Acidic residues" evidence="6">
    <location>
        <begin position="67"/>
        <end position="76"/>
    </location>
</feature>
<sequence>MINSYTAQRKHPIDNVQQINPPTESGQQVSMLQNGRFLPQIQDNNSNSTSSQASSNLKRNRHPDGTNDSEQEDDSASEAAKEDLLATPSDKKTRRRKIKIEYIEDKGRRHITFSKRKAGIMKKAFELSTLTGTQVLLLVVSETGLVYTFTTPKLQPIVTKPEGKNLIQSCLNVPDTNENSLSASSDPNSSAPVQNSSSNPPPPPTSGPYINGSRQHSVSGYPENVPNVDQGPFDEDRKLSSHNGPQPIPSSNIGSDQYFSQPYYGNQVPHHLSNRNSHSLSSNGSNIYGQSSAFQPQLAGNHHGSYVGNNQAPHSTYNLTSNNSNNPSQMSGPPPHHQSSTQPSGPSISGQNSNLNFSDIVANPSIPSISGFSHQPHNNQQQHGPQNMLSQSQLYNGGYWQGQMPPQNMPPGSQPNNRASYSGSIDKI</sequence>
<dbReference type="GO" id="GO:0046983">
    <property type="term" value="F:protein dimerization activity"/>
    <property type="evidence" value="ECO:0007669"/>
    <property type="project" value="InterPro"/>
</dbReference>
<dbReference type="PROSITE" id="PS50066">
    <property type="entry name" value="MADS_BOX_2"/>
    <property type="match status" value="1"/>
</dbReference>
<evidence type="ECO:0000256" key="6">
    <source>
        <dbReference type="SAM" id="MobiDB-lite"/>
    </source>
</evidence>
<accession>A0A1R0GYZ4</accession>
<reference evidence="8 9" key="1">
    <citation type="journal article" date="2016" name="Mol. Biol. Evol.">
        <title>Genome-Wide Survey of Gut Fungi (Harpellales) Reveals the First Horizontally Transferred Ubiquitin Gene from a Mosquito Host.</title>
        <authorList>
            <person name="Wang Y."/>
            <person name="White M.M."/>
            <person name="Kvist S."/>
            <person name="Moncalvo J.M."/>
        </authorList>
    </citation>
    <scope>NUCLEOTIDE SEQUENCE [LARGE SCALE GENOMIC DNA]</scope>
    <source>
        <strain evidence="8 9">ALG-7-W6</strain>
    </source>
</reference>
<dbReference type="SUPFAM" id="SSF55455">
    <property type="entry name" value="SRF-like"/>
    <property type="match status" value="1"/>
</dbReference>
<name>A0A1R0GYZ4_9FUNG</name>
<dbReference type="Gene3D" id="3.40.1810.10">
    <property type="entry name" value="Transcription factor, MADS-box"/>
    <property type="match status" value="1"/>
</dbReference>
<evidence type="ECO:0000259" key="7">
    <source>
        <dbReference type="PROSITE" id="PS50066"/>
    </source>
</evidence>